<dbReference type="SMART" id="SM01388">
    <property type="entry name" value="Mob1_phocein"/>
    <property type="match status" value="1"/>
</dbReference>
<feature type="binding site" evidence="1">
    <location>
        <position position="485"/>
    </location>
    <ligand>
        <name>Zn(2+)</name>
        <dbReference type="ChEBI" id="CHEBI:29105"/>
    </ligand>
</feature>
<reference evidence="3 4" key="1">
    <citation type="journal article" date="2020" name="ISME J.">
        <title>Uncovering the hidden diversity of litter-decomposition mechanisms in mushroom-forming fungi.</title>
        <authorList>
            <person name="Floudas D."/>
            <person name="Bentzer J."/>
            <person name="Ahren D."/>
            <person name="Johansson T."/>
            <person name="Persson P."/>
            <person name="Tunlid A."/>
        </authorList>
    </citation>
    <scope>NUCLEOTIDE SEQUENCE [LARGE SCALE GENOMIC DNA]</scope>
    <source>
        <strain evidence="3 4">CBS 291.85</strain>
    </source>
</reference>
<feature type="compositionally biased region" description="Basic and acidic residues" evidence="2">
    <location>
        <begin position="577"/>
        <end position="591"/>
    </location>
</feature>
<feature type="compositionally biased region" description="Low complexity" evidence="2">
    <location>
        <begin position="641"/>
        <end position="666"/>
    </location>
</feature>
<dbReference type="OrthoDB" id="10262609at2759"/>
<organism evidence="3 4">
    <name type="scientific">Tetrapyrgos nigripes</name>
    <dbReference type="NCBI Taxonomy" id="182062"/>
    <lineage>
        <taxon>Eukaryota</taxon>
        <taxon>Fungi</taxon>
        <taxon>Dikarya</taxon>
        <taxon>Basidiomycota</taxon>
        <taxon>Agaricomycotina</taxon>
        <taxon>Agaricomycetes</taxon>
        <taxon>Agaricomycetidae</taxon>
        <taxon>Agaricales</taxon>
        <taxon>Marasmiineae</taxon>
        <taxon>Marasmiaceae</taxon>
        <taxon>Tetrapyrgos</taxon>
    </lineage>
</organism>
<keyword evidence="4" id="KW-1185">Reference proteome</keyword>
<keyword evidence="1" id="KW-0479">Metal-binding</keyword>
<comment type="caution">
    <text evidence="3">The sequence shown here is derived from an EMBL/GenBank/DDBJ whole genome shotgun (WGS) entry which is preliminary data.</text>
</comment>
<feature type="region of interest" description="Disordered" evidence="2">
    <location>
        <begin position="342"/>
        <end position="373"/>
    </location>
</feature>
<dbReference type="InterPro" id="IPR005301">
    <property type="entry name" value="MOB_kinase_act_fam"/>
</dbReference>
<dbReference type="Proteomes" id="UP000559256">
    <property type="component" value="Unassembled WGS sequence"/>
</dbReference>
<feature type="binding site" evidence="1">
    <location>
        <position position="406"/>
    </location>
    <ligand>
        <name>Zn(2+)</name>
        <dbReference type="ChEBI" id="CHEBI:29105"/>
    </ligand>
</feature>
<dbReference type="EMBL" id="JAACJM010000073">
    <property type="protein sequence ID" value="KAF5350781.1"/>
    <property type="molecule type" value="Genomic_DNA"/>
</dbReference>
<dbReference type="Gene3D" id="1.20.140.30">
    <property type="entry name" value="MOB kinase activator"/>
    <property type="match status" value="1"/>
</dbReference>
<dbReference type="SUPFAM" id="SSF101152">
    <property type="entry name" value="Mob1/phocein"/>
    <property type="match status" value="1"/>
</dbReference>
<sequence>MSEAAPAKPSTPQAVSKIFHADSGGDIVFRSSDNVLFYVHHKNLDFMSEGFPPVNHTIPPKEPVALSKDSKTLELLFQYTYPSRMPPDLDDLDFNGLMKLAEAAEKYVINHARGPCVKQMSVKFVPEKPFTIFVFACNYDHENLMYQIAPRLVDRPLSAFLYRIPPGIYHPWSLYRDQLQLPLPKQVALQHFSDEKLRVAVCEQRANIPPSQAGFNFHNPSVFANYGTHNLYWSNVKNNWKRKIIDQELSCRGIEGLVDLSSVPDEYKKECCGPILQWREQLLALSRKPQRDLREYVKEYRVQKAKIQIAFQLQEYISLLIRLDVHDVDAIISIPGTAKSSTEKVSESASGSDGPESGSSTEEKEKSTDSKKNEVTVDEPCWIYEQLRRLAQDLSHPLITTLQQECNRSTCPEMKAGEWLYLCVAHGNDGAMEQCCAIDYILHTIDSATALLNSPRAFPSRLQIPPTSHRHFSSLARRLGRIFAHAYFHHREAFEQAEAESSLYARFLALTSKFDLVPAEFLVIPPRHDDRDGDVEREVQPPKLLAAGLNPMESSGSQEPRQAQTSGTSDPGSTSAVRDDWPRNLQVERSKSNSPSRTGQDSPRRVGRSRTDTMVHSDASSVVEELAKAEEEHHPVPPVPKSSSESTTSQAPPQATTTHTQETAPSEQPAPAATSTKEEDAPALLPANDSDIIEEPVREPSTSSASTTALEEELATPATTLEETPESAAEDTPAVATESVETEQPSESSPSESVEESAAPAEEPAHAAEVPASHPEPDSEAGEKTEAETTEASESVTEDKPVEESAPASTVVEEPEPTAHAEAPTAEETSEDATTEKKEEGEFLVTTVLT</sequence>
<protein>
    <recommendedName>
        <fullName evidence="5">BTB domain-containing protein</fullName>
    </recommendedName>
</protein>
<feature type="region of interest" description="Disordered" evidence="2">
    <location>
        <begin position="547"/>
        <end position="850"/>
    </location>
</feature>
<feature type="compositionally biased region" description="Low complexity" evidence="2">
    <location>
        <begin position="699"/>
        <end position="722"/>
    </location>
</feature>
<feature type="compositionally biased region" description="Basic and acidic residues" evidence="2">
    <location>
        <begin position="625"/>
        <end position="635"/>
    </location>
</feature>
<proteinExistence type="predicted"/>
<name>A0A8H5CZC8_9AGAR</name>
<evidence type="ECO:0000256" key="2">
    <source>
        <dbReference type="SAM" id="MobiDB-lite"/>
    </source>
</evidence>
<evidence type="ECO:0000313" key="3">
    <source>
        <dbReference type="EMBL" id="KAF5350781.1"/>
    </source>
</evidence>
<dbReference type="Pfam" id="PF03637">
    <property type="entry name" value="Mob1_phocein"/>
    <property type="match status" value="1"/>
</dbReference>
<feature type="binding site" evidence="1">
    <location>
        <position position="411"/>
    </location>
    <ligand>
        <name>Zn(2+)</name>
        <dbReference type="ChEBI" id="CHEBI:29105"/>
    </ligand>
</feature>
<feature type="compositionally biased region" description="Low complexity" evidence="2">
    <location>
        <begin position="745"/>
        <end position="773"/>
    </location>
</feature>
<keyword evidence="1" id="KW-0862">Zinc</keyword>
<feature type="compositionally biased region" description="Polar residues" evidence="2">
    <location>
        <begin position="592"/>
        <end position="601"/>
    </location>
</feature>
<gene>
    <name evidence="3" type="ORF">D9758_010335</name>
</gene>
<accession>A0A8H5CZC8</accession>
<evidence type="ECO:0008006" key="5">
    <source>
        <dbReference type="Google" id="ProtNLM"/>
    </source>
</evidence>
<feature type="compositionally biased region" description="Low complexity" evidence="2">
    <location>
        <begin position="818"/>
        <end position="827"/>
    </location>
</feature>
<evidence type="ECO:0000256" key="1">
    <source>
        <dbReference type="PIRSR" id="PIRSR605301-1"/>
    </source>
</evidence>
<feature type="compositionally biased region" description="Basic and acidic residues" evidence="2">
    <location>
        <begin position="775"/>
        <end position="787"/>
    </location>
</feature>
<dbReference type="InterPro" id="IPR036703">
    <property type="entry name" value="MOB_kinase_act_sf"/>
</dbReference>
<feature type="compositionally biased region" description="Basic and acidic residues" evidence="2">
    <location>
        <begin position="361"/>
        <end position="373"/>
    </location>
</feature>
<feature type="compositionally biased region" description="Polar residues" evidence="2">
    <location>
        <begin position="552"/>
        <end position="576"/>
    </location>
</feature>
<dbReference type="AlphaFoldDB" id="A0A8H5CZC8"/>
<dbReference type="PANTHER" id="PTHR22599">
    <property type="entry name" value="MPS ONE BINDER KINASE ACTIVATOR-LIKE MOB"/>
    <property type="match status" value="1"/>
</dbReference>
<feature type="binding site" evidence="1">
    <location>
        <position position="490"/>
    </location>
    <ligand>
        <name>Zn(2+)</name>
        <dbReference type="ChEBI" id="CHEBI:29105"/>
    </ligand>
</feature>
<evidence type="ECO:0000313" key="4">
    <source>
        <dbReference type="Proteomes" id="UP000559256"/>
    </source>
</evidence>